<protein>
    <recommendedName>
        <fullName evidence="4">Secreted protein</fullName>
    </recommendedName>
</protein>
<keyword evidence="3" id="KW-1185">Reference proteome</keyword>
<evidence type="ECO:0000313" key="3">
    <source>
        <dbReference type="Proteomes" id="UP000813824"/>
    </source>
</evidence>
<dbReference type="Proteomes" id="UP000813824">
    <property type="component" value="Unassembled WGS sequence"/>
</dbReference>
<evidence type="ECO:0008006" key="4">
    <source>
        <dbReference type="Google" id="ProtNLM"/>
    </source>
</evidence>
<sequence>MSAIISPLFSTVLVVSLPSPAITRPPTPQHVARPLGLYVHPFVANLCSDTCCTSTPSGPSFRWPKDSDTLMYSDVF</sequence>
<proteinExistence type="predicted"/>
<organism evidence="2 3">
    <name type="scientific">Cristinia sonorae</name>
    <dbReference type="NCBI Taxonomy" id="1940300"/>
    <lineage>
        <taxon>Eukaryota</taxon>
        <taxon>Fungi</taxon>
        <taxon>Dikarya</taxon>
        <taxon>Basidiomycota</taxon>
        <taxon>Agaricomycotina</taxon>
        <taxon>Agaricomycetes</taxon>
        <taxon>Agaricomycetidae</taxon>
        <taxon>Agaricales</taxon>
        <taxon>Pleurotineae</taxon>
        <taxon>Stephanosporaceae</taxon>
        <taxon>Cristinia</taxon>
    </lineage>
</organism>
<evidence type="ECO:0000256" key="1">
    <source>
        <dbReference type="SAM" id="SignalP"/>
    </source>
</evidence>
<feature type="signal peptide" evidence="1">
    <location>
        <begin position="1"/>
        <end position="23"/>
    </location>
</feature>
<keyword evidence="1" id="KW-0732">Signal</keyword>
<dbReference type="EMBL" id="JAEVFJ010000005">
    <property type="protein sequence ID" value="KAH8104852.1"/>
    <property type="molecule type" value="Genomic_DNA"/>
</dbReference>
<dbReference type="AlphaFoldDB" id="A0A8K0XT80"/>
<feature type="chain" id="PRO_5035466152" description="Secreted protein" evidence="1">
    <location>
        <begin position="24"/>
        <end position="76"/>
    </location>
</feature>
<gene>
    <name evidence="2" type="ORF">BXZ70DRAFT_922736</name>
</gene>
<reference evidence="2" key="1">
    <citation type="journal article" date="2021" name="New Phytol.">
        <title>Evolutionary innovations through gain and loss of genes in the ectomycorrhizal Boletales.</title>
        <authorList>
            <person name="Wu G."/>
            <person name="Miyauchi S."/>
            <person name="Morin E."/>
            <person name="Kuo A."/>
            <person name="Drula E."/>
            <person name="Varga T."/>
            <person name="Kohler A."/>
            <person name="Feng B."/>
            <person name="Cao Y."/>
            <person name="Lipzen A."/>
            <person name="Daum C."/>
            <person name="Hundley H."/>
            <person name="Pangilinan J."/>
            <person name="Johnson J."/>
            <person name="Barry K."/>
            <person name="LaButti K."/>
            <person name="Ng V."/>
            <person name="Ahrendt S."/>
            <person name="Min B."/>
            <person name="Choi I.G."/>
            <person name="Park H."/>
            <person name="Plett J.M."/>
            <person name="Magnuson J."/>
            <person name="Spatafora J.W."/>
            <person name="Nagy L.G."/>
            <person name="Henrissat B."/>
            <person name="Grigoriev I.V."/>
            <person name="Yang Z.L."/>
            <person name="Xu J."/>
            <person name="Martin F.M."/>
        </authorList>
    </citation>
    <scope>NUCLEOTIDE SEQUENCE</scope>
    <source>
        <strain evidence="2">KKN 215</strain>
    </source>
</reference>
<comment type="caution">
    <text evidence="2">The sequence shown here is derived from an EMBL/GenBank/DDBJ whole genome shotgun (WGS) entry which is preliminary data.</text>
</comment>
<name>A0A8K0XT80_9AGAR</name>
<accession>A0A8K0XT80</accession>
<evidence type="ECO:0000313" key="2">
    <source>
        <dbReference type="EMBL" id="KAH8104852.1"/>
    </source>
</evidence>